<feature type="non-terminal residue" evidence="1">
    <location>
        <position position="47"/>
    </location>
</feature>
<keyword evidence="2" id="KW-1185">Reference proteome</keyword>
<organism evidence="1 2">
    <name type="scientific">Gigaspora margarita</name>
    <dbReference type="NCBI Taxonomy" id="4874"/>
    <lineage>
        <taxon>Eukaryota</taxon>
        <taxon>Fungi</taxon>
        <taxon>Fungi incertae sedis</taxon>
        <taxon>Mucoromycota</taxon>
        <taxon>Glomeromycotina</taxon>
        <taxon>Glomeromycetes</taxon>
        <taxon>Diversisporales</taxon>
        <taxon>Gigasporaceae</taxon>
        <taxon>Gigaspora</taxon>
    </lineage>
</organism>
<gene>
    <name evidence="1" type="ORF">GMARGA_LOCUS42074</name>
</gene>
<reference evidence="1 2" key="1">
    <citation type="submission" date="2021-06" db="EMBL/GenBank/DDBJ databases">
        <authorList>
            <person name="Kallberg Y."/>
            <person name="Tangrot J."/>
            <person name="Rosling A."/>
        </authorList>
    </citation>
    <scope>NUCLEOTIDE SEQUENCE [LARGE SCALE GENOMIC DNA]</scope>
    <source>
        <strain evidence="1 2">120-4 pot B 10/14</strain>
    </source>
</reference>
<dbReference type="Proteomes" id="UP000789901">
    <property type="component" value="Unassembled WGS sequence"/>
</dbReference>
<dbReference type="InterPro" id="IPR023213">
    <property type="entry name" value="CAT-like_dom_sf"/>
</dbReference>
<protein>
    <submittedName>
        <fullName evidence="1">21802_t:CDS:1</fullName>
    </submittedName>
</protein>
<accession>A0ABN7XDA5</accession>
<evidence type="ECO:0000313" key="2">
    <source>
        <dbReference type="Proteomes" id="UP000789901"/>
    </source>
</evidence>
<name>A0ABN7XDA5_GIGMA</name>
<dbReference type="Pfam" id="PF02458">
    <property type="entry name" value="Transferase"/>
    <property type="match status" value="1"/>
</dbReference>
<evidence type="ECO:0000313" key="1">
    <source>
        <dbReference type="EMBL" id="CAG8853253.1"/>
    </source>
</evidence>
<dbReference type="EMBL" id="CAJVQB010121784">
    <property type="protein sequence ID" value="CAG8853253.1"/>
    <property type="molecule type" value="Genomic_DNA"/>
</dbReference>
<comment type="caution">
    <text evidence="1">The sequence shown here is derived from an EMBL/GenBank/DDBJ whole genome shotgun (WGS) entry which is preliminary data.</text>
</comment>
<sequence>MNVQKLLTSLEDLLNDYYPLAGTLKNSPDGRPIIDCNDRGIQFIIVE</sequence>
<proteinExistence type="predicted"/>
<dbReference type="Gene3D" id="3.30.559.10">
    <property type="entry name" value="Chloramphenicol acetyltransferase-like domain"/>
    <property type="match status" value="1"/>
</dbReference>